<dbReference type="GO" id="GO:0005524">
    <property type="term" value="F:ATP binding"/>
    <property type="evidence" value="ECO:0007669"/>
    <property type="project" value="InterPro"/>
</dbReference>
<keyword evidence="5" id="KW-1185">Reference proteome</keyword>
<feature type="compositionally biased region" description="Basic and acidic residues" evidence="2">
    <location>
        <begin position="289"/>
        <end position="306"/>
    </location>
</feature>
<proteinExistence type="predicted"/>
<evidence type="ECO:0000313" key="4">
    <source>
        <dbReference type="EMBL" id="KAJ8904895.1"/>
    </source>
</evidence>
<feature type="region of interest" description="Disordered" evidence="2">
    <location>
        <begin position="1"/>
        <end position="53"/>
    </location>
</feature>
<dbReference type="InterPro" id="IPR027417">
    <property type="entry name" value="P-loop_NTPase"/>
</dbReference>
<dbReference type="Gene3D" id="3.40.50.300">
    <property type="entry name" value="P-loop containing nucleotide triphosphate hydrolases"/>
    <property type="match status" value="1"/>
</dbReference>
<dbReference type="PANTHER" id="PTHR23389">
    <property type="entry name" value="CHROMOSOME TRANSMISSION FIDELITY FACTOR 18"/>
    <property type="match status" value="1"/>
</dbReference>
<reference evidence="4 5" key="1">
    <citation type="journal article" date="2023" name="Nat. Commun.">
        <title>Origin of minicircular mitochondrial genomes in red algae.</title>
        <authorList>
            <person name="Lee Y."/>
            <person name="Cho C.H."/>
            <person name="Lee Y.M."/>
            <person name="Park S.I."/>
            <person name="Yang J.H."/>
            <person name="West J.A."/>
            <person name="Bhattacharya D."/>
            <person name="Yoon H.S."/>
        </authorList>
    </citation>
    <scope>NUCLEOTIDE SEQUENCE [LARGE SCALE GENOMIC DNA]</scope>
    <source>
        <strain evidence="4 5">CCMP1338</strain>
        <tissue evidence="4">Whole cell</tissue>
    </source>
</reference>
<dbReference type="Proteomes" id="UP001157974">
    <property type="component" value="Unassembled WGS sequence"/>
</dbReference>
<name>A0AAV8UQP8_9RHOD</name>
<dbReference type="InterPro" id="IPR003593">
    <property type="entry name" value="AAA+_ATPase"/>
</dbReference>
<dbReference type="GO" id="GO:0006260">
    <property type="term" value="P:DNA replication"/>
    <property type="evidence" value="ECO:0007669"/>
    <property type="project" value="UniProtKB-KW"/>
</dbReference>
<evidence type="ECO:0000313" key="5">
    <source>
        <dbReference type="Proteomes" id="UP001157974"/>
    </source>
</evidence>
<dbReference type="Pfam" id="PF00004">
    <property type="entry name" value="AAA"/>
    <property type="match status" value="1"/>
</dbReference>
<comment type="caution">
    <text evidence="4">The sequence shown here is derived from an EMBL/GenBank/DDBJ whole genome shotgun (WGS) entry which is preliminary data.</text>
</comment>
<feature type="domain" description="AAA+ ATPase" evidence="3">
    <location>
        <begin position="422"/>
        <end position="565"/>
    </location>
</feature>
<dbReference type="SUPFAM" id="SSF52540">
    <property type="entry name" value="P-loop containing nucleoside triphosphate hydrolases"/>
    <property type="match status" value="1"/>
</dbReference>
<protein>
    <recommendedName>
        <fullName evidence="3">AAA+ ATPase domain-containing protein</fullName>
    </recommendedName>
</protein>
<evidence type="ECO:0000259" key="3">
    <source>
        <dbReference type="SMART" id="SM00382"/>
    </source>
</evidence>
<dbReference type="Pfam" id="PF21960">
    <property type="entry name" value="RCF1-5-like_lid"/>
    <property type="match status" value="1"/>
</dbReference>
<accession>A0AAV8UQP8</accession>
<evidence type="ECO:0000256" key="2">
    <source>
        <dbReference type="SAM" id="MobiDB-lite"/>
    </source>
</evidence>
<dbReference type="CDD" id="cd00009">
    <property type="entry name" value="AAA"/>
    <property type="match status" value="1"/>
</dbReference>
<dbReference type="PANTHER" id="PTHR23389:SF6">
    <property type="entry name" value="REPLICATION FACTOR C SUBUNIT 1"/>
    <property type="match status" value="1"/>
</dbReference>
<keyword evidence="1" id="KW-0235">DNA replication</keyword>
<dbReference type="GO" id="GO:0005634">
    <property type="term" value="C:nucleus"/>
    <property type="evidence" value="ECO:0007669"/>
    <property type="project" value="TreeGrafter"/>
</dbReference>
<dbReference type="InterPro" id="IPR003959">
    <property type="entry name" value="ATPase_AAA_core"/>
</dbReference>
<dbReference type="GO" id="GO:0016887">
    <property type="term" value="F:ATP hydrolysis activity"/>
    <property type="evidence" value="ECO:0007669"/>
    <property type="project" value="InterPro"/>
</dbReference>
<gene>
    <name evidence="4" type="ORF">NDN08_001409</name>
</gene>
<feature type="compositionally biased region" description="Polar residues" evidence="2">
    <location>
        <begin position="37"/>
        <end position="53"/>
    </location>
</feature>
<feature type="compositionally biased region" description="Basic and acidic residues" evidence="2">
    <location>
        <begin position="7"/>
        <end position="21"/>
    </location>
</feature>
<dbReference type="AlphaFoldDB" id="A0AAV8UQP8"/>
<feature type="region of interest" description="Disordered" evidence="2">
    <location>
        <begin position="120"/>
        <end position="184"/>
    </location>
</feature>
<sequence>MACSQALDDKPVSKEFHDGIWHQKPSKSTKGGKINPKGTSKTSIETAQQQHRALTSWLSTSGAASNRRFRDSHDVPNPRATNLKQLTLQQHCRGGVSKSTAGSELSNQIACNALVRGVVERSPRESGQGKPGPQSRTDCQAAESRVETREPLGSCVPGDDAQLRETVNCPNAGEGPGSDLENHNSERAEDVLVPPCSTGRHAGDDILNPALAGGDEQELDGEIAVLLSTNKQGFVQEESFTAGNSESPHETTSGTQEVILIEEISKSPAPAASCDDYHPFFLKRKTRRHSESESHDRHESCPEGRDAWECNNATVHVGAESKGNRTRPRNPQLQRLAEQMWTDASRQRRQEIGSDIKLLGPRKRAAKRPRSVPTSEELLVKYRPKTSSEVPSKCGIEMFRWLESWHRDGSKARKASTKARGRCSALVLSGPPGCGKTASVYAVAGQLGFVVHEINAGICRTGKRILAEVSEVTSTEAIRSGSEINRNVLILFEEVDQLAEDERGFWQSLQMLCETRTRPIIVTCNDHISTARKLDFKSIWIHMSEVDETEIRAILSRINFRENLNASPDLLSSIASASRGDLRSAINALSVEALSGQYELVGQSNNGERPTTGFLCPPPELALQSVIAKRWMLAQITSCASFLEYLALSFSRLDLEVLGDDRRNRKRAEQVYLKDFTTQERKTMTSIQELEYTLGGRPSDTPSIRRGGRQLTTHAGELARRNATLDYYAYINLRE</sequence>
<dbReference type="SMART" id="SM00382">
    <property type="entry name" value="AAA"/>
    <property type="match status" value="1"/>
</dbReference>
<organism evidence="4 5">
    <name type="scientific">Rhodosorus marinus</name>
    <dbReference type="NCBI Taxonomy" id="101924"/>
    <lineage>
        <taxon>Eukaryota</taxon>
        <taxon>Rhodophyta</taxon>
        <taxon>Stylonematophyceae</taxon>
        <taxon>Stylonematales</taxon>
        <taxon>Stylonemataceae</taxon>
        <taxon>Rhodosorus</taxon>
    </lineage>
</organism>
<dbReference type="EMBL" id="JAMWBK010000005">
    <property type="protein sequence ID" value="KAJ8904895.1"/>
    <property type="molecule type" value="Genomic_DNA"/>
</dbReference>
<dbReference type="Gene3D" id="1.10.8.60">
    <property type="match status" value="1"/>
</dbReference>
<feature type="region of interest" description="Disordered" evidence="2">
    <location>
        <begin position="286"/>
        <end position="306"/>
    </location>
</feature>
<evidence type="ECO:0000256" key="1">
    <source>
        <dbReference type="ARBA" id="ARBA00022705"/>
    </source>
</evidence>
<dbReference type="GO" id="GO:0003677">
    <property type="term" value="F:DNA binding"/>
    <property type="evidence" value="ECO:0007669"/>
    <property type="project" value="TreeGrafter"/>
</dbReference>